<dbReference type="AlphaFoldDB" id="A0A6C0L5D4"/>
<proteinExistence type="predicted"/>
<reference evidence="2" key="1">
    <citation type="journal article" date="2020" name="Nature">
        <title>Giant virus diversity and host interactions through global metagenomics.</title>
        <authorList>
            <person name="Schulz F."/>
            <person name="Roux S."/>
            <person name="Paez-Espino D."/>
            <person name="Jungbluth S."/>
            <person name="Walsh D.A."/>
            <person name="Denef V.J."/>
            <person name="McMahon K.D."/>
            <person name="Konstantinidis K.T."/>
            <person name="Eloe-Fadrosh E.A."/>
            <person name="Kyrpides N.C."/>
            <person name="Woyke T."/>
        </authorList>
    </citation>
    <scope>NUCLEOTIDE SEQUENCE</scope>
    <source>
        <strain evidence="2">GVMAG-M-3300027759-16</strain>
    </source>
</reference>
<evidence type="ECO:0000313" key="2">
    <source>
        <dbReference type="EMBL" id="QHU26186.1"/>
    </source>
</evidence>
<name>A0A6C0L5D4_9ZZZZ</name>
<dbReference type="PROSITE" id="PS51688">
    <property type="entry name" value="ICA"/>
    <property type="match status" value="1"/>
</dbReference>
<evidence type="ECO:0000259" key="1">
    <source>
        <dbReference type="PROSITE" id="PS51688"/>
    </source>
</evidence>
<dbReference type="EMBL" id="MN740437">
    <property type="protein sequence ID" value="QHU26186.1"/>
    <property type="molecule type" value="Genomic_DNA"/>
</dbReference>
<sequence length="770" mass="81466">MSNTFVVSSNLHLTQALYGSTITLHVPSDIPSATVTISGSGYRFVDGTTQKTITGYIKVGPHPLNSNLWNIADIYPYSNDFAELASVSVGSLNVVSAVYMQGHVENKGYISSLGTVYTSNLTIQGSVPLYTSNLQSTVNGLSAIYISSGPYFVASTITGIGNYDYISTGQLQSTVDNLARFPNSYISSASIVSTVFGLGFSPFSYISTKALTSTVDGLAENPYAYISTQSLMSTVDGLSQGYNYVSSASIVSTITSYLSLEEKTIVSTVNNLARDPYSYVSSASLFSTVSGLSNQPYSYVTSALLAVSTSNVSYCNATIPSVSFSTINGQLNTMVAGLASGSNGYMSTGNLTSTTTGLVLNITSNVQTLGYISTTQLFSTVQNLGQLYTSSTSLTSTITGVRSNTTVNMVSTMTGLGGIGYASTGNLVSTTTGLSNVNTSNLVTFVANLGQTYISSSVLAKAMQDAGTTYVTRSALDTVITNLTPLKGSNLQSFVNNVAFSYISTPAIASTINGLAQPPYRYISTRSYTSTVDGLGLIGYISTASLQSTMTGSITTQSNQLNLIFNSSMNGLGSPPFTIISSAQTSAGLISTVSNIQGYTSVVALNENAYVFSQGGSNLGSTSNFYEDSNISVANLPITTTANIYASTFRTIGYGNNYLFGDSTYLNITSDARLKENIETIPSAFALEALTSLRGVSYKKIGEERSYIGCIAQEVEKYFPEVVTTHPSIDPPKLKAMHYDMLTAPMVQAVKELTKRVRLLSEKLRPSTNS</sequence>
<feature type="domain" description="Peptidase S74" evidence="1">
    <location>
        <begin position="670"/>
        <end position="764"/>
    </location>
</feature>
<protein>
    <recommendedName>
        <fullName evidence="1">Peptidase S74 domain-containing protein</fullName>
    </recommendedName>
</protein>
<accession>A0A6C0L5D4</accession>
<dbReference type="Pfam" id="PF13884">
    <property type="entry name" value="Peptidase_S74"/>
    <property type="match status" value="1"/>
</dbReference>
<organism evidence="2">
    <name type="scientific">viral metagenome</name>
    <dbReference type="NCBI Taxonomy" id="1070528"/>
    <lineage>
        <taxon>unclassified sequences</taxon>
        <taxon>metagenomes</taxon>
        <taxon>organismal metagenomes</taxon>
    </lineage>
</organism>
<dbReference type="InterPro" id="IPR030392">
    <property type="entry name" value="S74_ICA"/>
</dbReference>